<feature type="compositionally biased region" description="Polar residues" evidence="1">
    <location>
        <begin position="176"/>
        <end position="185"/>
    </location>
</feature>
<name>A0A378I8A5_9GAMM</name>
<evidence type="ECO:0000313" key="3">
    <source>
        <dbReference type="EMBL" id="STX31273.1"/>
    </source>
</evidence>
<organism evidence="3 5">
    <name type="scientific">Legionella birminghamensis</name>
    <dbReference type="NCBI Taxonomy" id="28083"/>
    <lineage>
        <taxon>Bacteria</taxon>
        <taxon>Pseudomonadati</taxon>
        <taxon>Pseudomonadota</taxon>
        <taxon>Gammaproteobacteria</taxon>
        <taxon>Legionellales</taxon>
        <taxon>Legionellaceae</taxon>
        <taxon>Legionella</taxon>
    </lineage>
</organism>
<dbReference type="Proteomes" id="UP000054735">
    <property type="component" value="Unassembled WGS sequence"/>
</dbReference>
<dbReference type="EMBL" id="UGNW01000001">
    <property type="protein sequence ID" value="STX31273.1"/>
    <property type="molecule type" value="Genomic_DNA"/>
</dbReference>
<proteinExistence type="predicted"/>
<feature type="region of interest" description="Disordered" evidence="1">
    <location>
        <begin position="156"/>
        <end position="185"/>
    </location>
</feature>
<accession>A0A378I8A5</accession>
<gene>
    <name evidence="2" type="ORF">Lbir_2620</name>
    <name evidence="3" type="ORF">NCTC12437_01044</name>
</gene>
<sequence>MPGTVFVRKKEDFNLRSQKKLPVDPLKPEQANNSLSYEAYCAELLADATHINSSSRTQKYSGAQFEIALIGFGDKQQLEKEMDSNIKVELPEFFEADMDAGFNWLDLAVSYGDKNALKYFRLRIQEDSFRQAFCEYCKHRPDNHLERHADISPGFFSGSLRQSSPNSRDYDRGTHNPAQSSTLRS</sequence>
<dbReference type="EMBL" id="LNXT01000048">
    <property type="protein sequence ID" value="KTC68018.1"/>
    <property type="molecule type" value="Genomic_DNA"/>
</dbReference>
<reference evidence="3 5" key="2">
    <citation type="submission" date="2018-06" db="EMBL/GenBank/DDBJ databases">
        <authorList>
            <consortium name="Pathogen Informatics"/>
            <person name="Doyle S."/>
        </authorList>
    </citation>
    <scope>NUCLEOTIDE SEQUENCE [LARGE SCALE GENOMIC DNA]</scope>
    <source>
        <strain evidence="3 5">NCTC12437</strain>
    </source>
</reference>
<dbReference type="Proteomes" id="UP000255066">
    <property type="component" value="Unassembled WGS sequence"/>
</dbReference>
<evidence type="ECO:0000313" key="5">
    <source>
        <dbReference type="Proteomes" id="UP000255066"/>
    </source>
</evidence>
<protein>
    <submittedName>
        <fullName evidence="3">Uncharacterized protein</fullName>
    </submittedName>
</protein>
<evidence type="ECO:0000313" key="4">
    <source>
        <dbReference type="Proteomes" id="UP000054735"/>
    </source>
</evidence>
<evidence type="ECO:0000313" key="2">
    <source>
        <dbReference type="EMBL" id="KTC68018.1"/>
    </source>
</evidence>
<dbReference type="RefSeq" id="WP_065232852.1">
    <property type="nucleotide sequence ID" value="NZ_CAAAHV010000013.1"/>
</dbReference>
<reference evidence="2 4" key="1">
    <citation type="submission" date="2015-11" db="EMBL/GenBank/DDBJ databases">
        <title>Genomic analysis of 38 Legionella species identifies large and diverse effector repertoires.</title>
        <authorList>
            <person name="Burstein D."/>
            <person name="Amaro F."/>
            <person name="Zusman T."/>
            <person name="Lifshitz Z."/>
            <person name="Cohen O."/>
            <person name="Gilbert J.A."/>
            <person name="Pupko T."/>
            <person name="Shuman H.A."/>
            <person name="Segal G."/>
        </authorList>
    </citation>
    <scope>NUCLEOTIDE SEQUENCE [LARGE SCALE GENOMIC DNA]</scope>
    <source>
        <strain evidence="2 4">CDC#1407-AL-14</strain>
    </source>
</reference>
<dbReference type="STRING" id="28083.Lbir_2620"/>
<keyword evidence="4" id="KW-1185">Reference proteome</keyword>
<dbReference type="AlphaFoldDB" id="A0A378I8A5"/>
<evidence type="ECO:0000256" key="1">
    <source>
        <dbReference type="SAM" id="MobiDB-lite"/>
    </source>
</evidence>